<comment type="subcellular location">
    <subcellularLocation>
        <location evidence="1">Membrane</location>
        <topology evidence="1">Multi-pass membrane protein</topology>
    </subcellularLocation>
</comment>
<evidence type="ECO:0000256" key="5">
    <source>
        <dbReference type="SAM" id="Phobius"/>
    </source>
</evidence>
<feature type="transmembrane region" description="Helical" evidence="5">
    <location>
        <begin position="156"/>
        <end position="176"/>
    </location>
</feature>
<name>A0A6L7G2P2_9RHOB</name>
<evidence type="ECO:0000259" key="6">
    <source>
        <dbReference type="Pfam" id="PF07298"/>
    </source>
</evidence>
<dbReference type="AlphaFoldDB" id="A0A6L7G2P2"/>
<keyword evidence="8" id="KW-1185">Reference proteome</keyword>
<dbReference type="Pfam" id="PF07298">
    <property type="entry name" value="NnrU"/>
    <property type="match status" value="1"/>
</dbReference>
<feature type="domain" description="NnrU" evidence="6">
    <location>
        <begin position="4"/>
        <end position="177"/>
    </location>
</feature>
<evidence type="ECO:0000313" key="7">
    <source>
        <dbReference type="EMBL" id="MXN18199.1"/>
    </source>
</evidence>
<accession>A0A6L7G2P2</accession>
<evidence type="ECO:0000256" key="2">
    <source>
        <dbReference type="ARBA" id="ARBA00022692"/>
    </source>
</evidence>
<keyword evidence="2 5" id="KW-0812">Transmembrane</keyword>
<dbReference type="InterPro" id="IPR009915">
    <property type="entry name" value="NnrU_dom"/>
</dbReference>
<evidence type="ECO:0000313" key="8">
    <source>
        <dbReference type="Proteomes" id="UP000477911"/>
    </source>
</evidence>
<evidence type="ECO:0000256" key="3">
    <source>
        <dbReference type="ARBA" id="ARBA00022989"/>
    </source>
</evidence>
<keyword evidence="4 5" id="KW-0472">Membrane</keyword>
<dbReference type="Proteomes" id="UP000477911">
    <property type="component" value="Unassembled WGS sequence"/>
</dbReference>
<feature type="transmembrane region" description="Helical" evidence="5">
    <location>
        <begin position="35"/>
        <end position="52"/>
    </location>
</feature>
<reference evidence="7 8" key="1">
    <citation type="submission" date="2019-12" db="EMBL/GenBank/DDBJ databases">
        <authorList>
            <person name="Li M."/>
        </authorList>
    </citation>
    <scope>NUCLEOTIDE SEQUENCE [LARGE SCALE GENOMIC DNA]</scope>
    <source>
        <strain evidence="7 8">GBMRC 2024</strain>
    </source>
</reference>
<sequence length="183" mass="20242">MLLIILGLILWTWPHVLKEYTPALAARLPENRRRALGAIGALLGIVFLVIGYRSADTVFVYAPPVWGQHVNNLLMLFSVAAFGTAHSKSRLRGMIRHPMFVAVILWGIAHLLVRGDLASILLWGGMILWAVAGWIVSNRNQGPWQRYEGGRLKSDIILAGITIVVYAVIVVIHGWLGPNPLPM</sequence>
<organism evidence="7 8">
    <name type="scientific">Pseudooceanicola albus</name>
    <dbReference type="NCBI Taxonomy" id="2692189"/>
    <lineage>
        <taxon>Bacteria</taxon>
        <taxon>Pseudomonadati</taxon>
        <taxon>Pseudomonadota</taxon>
        <taxon>Alphaproteobacteria</taxon>
        <taxon>Rhodobacterales</taxon>
        <taxon>Paracoccaceae</taxon>
        <taxon>Pseudooceanicola</taxon>
    </lineage>
</organism>
<dbReference type="GO" id="GO:0016020">
    <property type="term" value="C:membrane"/>
    <property type="evidence" value="ECO:0007669"/>
    <property type="project" value="UniProtKB-SubCell"/>
</dbReference>
<gene>
    <name evidence="7" type="ORF">GR170_10155</name>
</gene>
<evidence type="ECO:0000256" key="1">
    <source>
        <dbReference type="ARBA" id="ARBA00004141"/>
    </source>
</evidence>
<protein>
    <recommendedName>
        <fullName evidence="6">NnrU domain-containing protein</fullName>
    </recommendedName>
</protein>
<keyword evidence="3 5" id="KW-1133">Transmembrane helix</keyword>
<feature type="transmembrane region" description="Helical" evidence="5">
    <location>
        <begin position="119"/>
        <end position="136"/>
    </location>
</feature>
<evidence type="ECO:0000256" key="4">
    <source>
        <dbReference type="ARBA" id="ARBA00023136"/>
    </source>
</evidence>
<feature type="transmembrane region" description="Helical" evidence="5">
    <location>
        <begin position="95"/>
        <end position="113"/>
    </location>
</feature>
<dbReference type="RefSeq" id="WP_160894290.1">
    <property type="nucleotide sequence ID" value="NZ_WUMU01000008.1"/>
</dbReference>
<dbReference type="EMBL" id="WUMU01000008">
    <property type="protein sequence ID" value="MXN18199.1"/>
    <property type="molecule type" value="Genomic_DNA"/>
</dbReference>
<comment type="caution">
    <text evidence="7">The sequence shown here is derived from an EMBL/GenBank/DDBJ whole genome shotgun (WGS) entry which is preliminary data.</text>
</comment>
<proteinExistence type="predicted"/>